<accession>A0A6A6VRH2</accession>
<sequence length="221" mass="25738">MDHKAQAAAVQEKDRTQLAPLSDKHWQALIALHRTLLHEHHDFFLASQHPSATPALQRLALEYSMPARMWKHAIHSFLELLRKRLPESLEYMLCFICLAYHIVALLYETVPVFSDTWRECLGDISRYRMAIEDEDMRDREVWAGMGRSWYGEAADENPTVGRLYHLLAILARPYALQQLFFYSRSLACIQPFAGTRDSIMTLLDLVLVERVQRTRMQPILT</sequence>
<organism evidence="1 2">
    <name type="scientific">Pseudovirgaria hyperparasitica</name>
    <dbReference type="NCBI Taxonomy" id="470096"/>
    <lineage>
        <taxon>Eukaryota</taxon>
        <taxon>Fungi</taxon>
        <taxon>Dikarya</taxon>
        <taxon>Ascomycota</taxon>
        <taxon>Pezizomycotina</taxon>
        <taxon>Dothideomycetes</taxon>
        <taxon>Dothideomycetes incertae sedis</taxon>
        <taxon>Acrospermales</taxon>
        <taxon>Acrospermaceae</taxon>
        <taxon>Pseudovirgaria</taxon>
    </lineage>
</organism>
<dbReference type="RefSeq" id="XP_033594822.1">
    <property type="nucleotide sequence ID" value="XM_033745933.1"/>
</dbReference>
<dbReference type="Proteomes" id="UP000799437">
    <property type="component" value="Unassembled WGS sequence"/>
</dbReference>
<dbReference type="OrthoDB" id="2017974at2759"/>
<dbReference type="SUPFAM" id="SSF48452">
    <property type="entry name" value="TPR-like"/>
    <property type="match status" value="1"/>
</dbReference>
<dbReference type="FunFam" id="1.25.40.10:FF:000202">
    <property type="entry name" value="Unplaced genomic scaffold supercont1.7, whole genome shotgun sequence"/>
    <property type="match status" value="1"/>
</dbReference>
<protein>
    <submittedName>
        <fullName evidence="1">Uncharacterized protein</fullName>
    </submittedName>
</protein>
<dbReference type="Gene3D" id="1.25.40.10">
    <property type="entry name" value="Tetratricopeptide repeat domain"/>
    <property type="match status" value="1"/>
</dbReference>
<dbReference type="InterPro" id="IPR011990">
    <property type="entry name" value="TPR-like_helical_dom_sf"/>
</dbReference>
<reference evidence="1" key="1">
    <citation type="journal article" date="2020" name="Stud. Mycol.">
        <title>101 Dothideomycetes genomes: a test case for predicting lifestyles and emergence of pathogens.</title>
        <authorList>
            <person name="Haridas S."/>
            <person name="Albert R."/>
            <person name="Binder M."/>
            <person name="Bloem J."/>
            <person name="Labutti K."/>
            <person name="Salamov A."/>
            <person name="Andreopoulos B."/>
            <person name="Baker S."/>
            <person name="Barry K."/>
            <person name="Bills G."/>
            <person name="Bluhm B."/>
            <person name="Cannon C."/>
            <person name="Castanera R."/>
            <person name="Culley D."/>
            <person name="Daum C."/>
            <person name="Ezra D."/>
            <person name="Gonzalez J."/>
            <person name="Henrissat B."/>
            <person name="Kuo A."/>
            <person name="Liang C."/>
            <person name="Lipzen A."/>
            <person name="Lutzoni F."/>
            <person name="Magnuson J."/>
            <person name="Mondo S."/>
            <person name="Nolan M."/>
            <person name="Ohm R."/>
            <person name="Pangilinan J."/>
            <person name="Park H.-J."/>
            <person name="Ramirez L."/>
            <person name="Alfaro M."/>
            <person name="Sun H."/>
            <person name="Tritt A."/>
            <person name="Yoshinaga Y."/>
            <person name="Zwiers L.-H."/>
            <person name="Turgeon B."/>
            <person name="Goodwin S."/>
            <person name="Spatafora J."/>
            <person name="Crous P."/>
            <person name="Grigoriev I."/>
        </authorList>
    </citation>
    <scope>NUCLEOTIDE SEQUENCE</scope>
    <source>
        <strain evidence="1">CBS 121739</strain>
    </source>
</reference>
<dbReference type="InterPro" id="IPR045153">
    <property type="entry name" value="Est1/Ebs1-like"/>
</dbReference>
<dbReference type="PANTHER" id="PTHR15696">
    <property type="entry name" value="SMG-7 SUPPRESSOR WITH MORPHOLOGICAL EFFECT ON GENITALIA PROTEIN 7"/>
    <property type="match status" value="1"/>
</dbReference>
<keyword evidence="2" id="KW-1185">Reference proteome</keyword>
<dbReference type="GeneID" id="54486987"/>
<dbReference type="GO" id="GO:0000184">
    <property type="term" value="P:nuclear-transcribed mRNA catabolic process, nonsense-mediated decay"/>
    <property type="evidence" value="ECO:0007669"/>
    <property type="project" value="TreeGrafter"/>
</dbReference>
<dbReference type="GO" id="GO:0005697">
    <property type="term" value="C:telomerase holoenzyme complex"/>
    <property type="evidence" value="ECO:0007669"/>
    <property type="project" value="TreeGrafter"/>
</dbReference>
<dbReference type="PANTHER" id="PTHR15696:SF0">
    <property type="entry name" value="TELOMERASE-BINDING PROTEIN EST1A"/>
    <property type="match status" value="1"/>
</dbReference>
<gene>
    <name evidence="1" type="ORF">EJ05DRAFT_490941</name>
</gene>
<name>A0A6A6VRH2_9PEZI</name>
<evidence type="ECO:0000313" key="1">
    <source>
        <dbReference type="EMBL" id="KAF2752364.1"/>
    </source>
</evidence>
<dbReference type="GO" id="GO:0070034">
    <property type="term" value="F:telomerase RNA binding"/>
    <property type="evidence" value="ECO:0007669"/>
    <property type="project" value="TreeGrafter"/>
</dbReference>
<proteinExistence type="predicted"/>
<dbReference type="GO" id="GO:0042162">
    <property type="term" value="F:telomeric DNA binding"/>
    <property type="evidence" value="ECO:0007669"/>
    <property type="project" value="TreeGrafter"/>
</dbReference>
<evidence type="ECO:0000313" key="2">
    <source>
        <dbReference type="Proteomes" id="UP000799437"/>
    </source>
</evidence>
<dbReference type="EMBL" id="ML996677">
    <property type="protein sequence ID" value="KAF2752364.1"/>
    <property type="molecule type" value="Genomic_DNA"/>
</dbReference>
<dbReference type="AlphaFoldDB" id="A0A6A6VRH2"/>